<organism evidence="2 3">
    <name type="scientific">Flavobacterium cauense R2A-7</name>
    <dbReference type="NCBI Taxonomy" id="1341154"/>
    <lineage>
        <taxon>Bacteria</taxon>
        <taxon>Pseudomonadati</taxon>
        <taxon>Bacteroidota</taxon>
        <taxon>Flavobacteriia</taxon>
        <taxon>Flavobacteriales</taxon>
        <taxon>Flavobacteriaceae</taxon>
        <taxon>Flavobacterium</taxon>
    </lineage>
</organism>
<keyword evidence="3" id="KW-1185">Reference proteome</keyword>
<protein>
    <submittedName>
        <fullName evidence="2">Uncharacterized protein</fullName>
    </submittedName>
</protein>
<gene>
    <name evidence="2" type="ORF">IP98_01852</name>
</gene>
<feature type="transmembrane region" description="Helical" evidence="1">
    <location>
        <begin position="67"/>
        <end position="85"/>
    </location>
</feature>
<dbReference type="OrthoDB" id="794917at2"/>
<evidence type="ECO:0000313" key="2">
    <source>
        <dbReference type="EMBL" id="TWI12275.1"/>
    </source>
</evidence>
<dbReference type="EMBL" id="VLKQ01000007">
    <property type="protein sequence ID" value="TWI12275.1"/>
    <property type="molecule type" value="Genomic_DNA"/>
</dbReference>
<dbReference type="AlphaFoldDB" id="A0A562LX95"/>
<feature type="transmembrane region" description="Helical" evidence="1">
    <location>
        <begin position="40"/>
        <end position="61"/>
    </location>
</feature>
<comment type="caution">
    <text evidence="2">The sequence shown here is derived from an EMBL/GenBank/DDBJ whole genome shotgun (WGS) entry which is preliminary data.</text>
</comment>
<reference evidence="2 3" key="1">
    <citation type="journal article" date="2015" name="Stand. Genomic Sci.">
        <title>Genomic Encyclopedia of Bacterial and Archaeal Type Strains, Phase III: the genomes of soil and plant-associated and newly described type strains.</title>
        <authorList>
            <person name="Whitman W.B."/>
            <person name="Woyke T."/>
            <person name="Klenk H.P."/>
            <person name="Zhou Y."/>
            <person name="Lilburn T.G."/>
            <person name="Beck B.J."/>
            <person name="De Vos P."/>
            <person name="Vandamme P."/>
            <person name="Eisen J.A."/>
            <person name="Garrity G."/>
            <person name="Hugenholtz P."/>
            <person name="Kyrpides N.C."/>
        </authorList>
    </citation>
    <scope>NUCLEOTIDE SEQUENCE [LARGE SCALE GENOMIC DNA]</scope>
    <source>
        <strain evidence="2 3">CGMCC 1.7270</strain>
    </source>
</reference>
<keyword evidence="1" id="KW-1133">Transmembrane helix</keyword>
<proteinExistence type="predicted"/>
<feature type="transmembrane region" description="Helical" evidence="1">
    <location>
        <begin position="119"/>
        <end position="140"/>
    </location>
</feature>
<evidence type="ECO:0000256" key="1">
    <source>
        <dbReference type="SAM" id="Phobius"/>
    </source>
</evidence>
<name>A0A562LX95_9FLAO</name>
<accession>A0A562LX95</accession>
<keyword evidence="1" id="KW-0812">Transmembrane</keyword>
<sequence>MKEFDNLQEIWKQQKQSTLPDVSVIIEKAKKEKQIFTNKMLFQILTLIASMVGVAVVVAMVDFKMTTTFIGVGLMFLCVFGFTAIRLHQMVTLKKIDFTQSPSKTLAELEKFYVFQQFVGTKITLAYFVILNIAFGFYFIEVMQPMSVMMKTIVLTIYVAWMLFAYFYLGKRQKAKEFERTQRMIDAIKEMEENYKE</sequence>
<feature type="transmembrane region" description="Helical" evidence="1">
    <location>
        <begin position="152"/>
        <end position="170"/>
    </location>
</feature>
<evidence type="ECO:0000313" key="3">
    <source>
        <dbReference type="Proteomes" id="UP000319848"/>
    </source>
</evidence>
<dbReference type="RefSeq" id="WP_035117460.1">
    <property type="nucleotide sequence ID" value="NZ_AVBI01000012.1"/>
</dbReference>
<dbReference type="Proteomes" id="UP000319848">
    <property type="component" value="Unassembled WGS sequence"/>
</dbReference>
<keyword evidence="1" id="KW-0472">Membrane</keyword>